<evidence type="ECO:0000259" key="1">
    <source>
        <dbReference type="Pfam" id="PF12680"/>
    </source>
</evidence>
<proteinExistence type="predicted"/>
<accession>A0ABV6HMT1</accession>
<name>A0ABV6HMT1_9SPHI</name>
<dbReference type="InterPro" id="IPR032710">
    <property type="entry name" value="NTF2-like_dom_sf"/>
</dbReference>
<protein>
    <submittedName>
        <fullName evidence="2">Nuclear transport factor 2 family protein</fullName>
    </submittedName>
</protein>
<dbReference type="PANTHER" id="PTHR41252">
    <property type="entry name" value="BLR2505 PROTEIN"/>
    <property type="match status" value="1"/>
</dbReference>
<dbReference type="InterPro" id="IPR037401">
    <property type="entry name" value="SnoaL-like"/>
</dbReference>
<reference evidence="2 3" key="1">
    <citation type="submission" date="2024-09" db="EMBL/GenBank/DDBJ databases">
        <authorList>
            <person name="Sun Q."/>
            <person name="Mori K."/>
        </authorList>
    </citation>
    <scope>NUCLEOTIDE SEQUENCE [LARGE SCALE GENOMIC DNA]</scope>
    <source>
        <strain evidence="2 3">CCM 7765</strain>
    </source>
</reference>
<dbReference type="RefSeq" id="WP_377477397.1">
    <property type="nucleotide sequence ID" value="NZ_JBHLWO010000002.1"/>
</dbReference>
<dbReference type="Proteomes" id="UP001589774">
    <property type="component" value="Unassembled WGS sequence"/>
</dbReference>
<organism evidence="2 3">
    <name type="scientific">Olivibacter oleidegradans</name>
    <dbReference type="NCBI Taxonomy" id="760123"/>
    <lineage>
        <taxon>Bacteria</taxon>
        <taxon>Pseudomonadati</taxon>
        <taxon>Bacteroidota</taxon>
        <taxon>Sphingobacteriia</taxon>
        <taxon>Sphingobacteriales</taxon>
        <taxon>Sphingobacteriaceae</taxon>
        <taxon>Olivibacter</taxon>
    </lineage>
</organism>
<evidence type="ECO:0000313" key="2">
    <source>
        <dbReference type="EMBL" id="MFC0320206.1"/>
    </source>
</evidence>
<gene>
    <name evidence="2" type="ORF">ACFFI0_17910</name>
</gene>
<comment type="caution">
    <text evidence="2">The sequence shown here is derived from an EMBL/GenBank/DDBJ whole genome shotgun (WGS) entry which is preliminary data.</text>
</comment>
<feature type="domain" description="SnoaL-like" evidence="1">
    <location>
        <begin position="31"/>
        <end position="121"/>
    </location>
</feature>
<evidence type="ECO:0000313" key="3">
    <source>
        <dbReference type="Proteomes" id="UP001589774"/>
    </source>
</evidence>
<dbReference type="SUPFAM" id="SSF54427">
    <property type="entry name" value="NTF2-like"/>
    <property type="match status" value="1"/>
</dbReference>
<dbReference type="Gene3D" id="3.10.450.50">
    <property type="match status" value="1"/>
</dbReference>
<dbReference type="Pfam" id="PF12680">
    <property type="entry name" value="SnoaL_2"/>
    <property type="match status" value="1"/>
</dbReference>
<keyword evidence="3" id="KW-1185">Reference proteome</keyword>
<sequence length="145" mass="16772">MMEKNSTQEQLNREIIQKALANSGHDFTLFFEQAFRQDVAWTIAGHGPVARTYHGLKDLFDNAEAELFRRFAQPLAVKTLGVWADGNEVFARIQSSTIAIDDKPYRNEYMYIMTMQDGKVISGIEWLDLNTYYDIISRINLPEFK</sequence>
<dbReference type="EMBL" id="JBHLWO010000002">
    <property type="protein sequence ID" value="MFC0320206.1"/>
    <property type="molecule type" value="Genomic_DNA"/>
</dbReference>
<dbReference type="PANTHER" id="PTHR41252:SF1">
    <property type="entry name" value="BLR2505 PROTEIN"/>
    <property type="match status" value="1"/>
</dbReference>